<dbReference type="EMBL" id="JBHUML010000002">
    <property type="protein sequence ID" value="MFD2705479.1"/>
    <property type="molecule type" value="Genomic_DNA"/>
</dbReference>
<feature type="compositionally biased region" description="Acidic residues" evidence="1">
    <location>
        <begin position="78"/>
        <end position="92"/>
    </location>
</feature>
<sequence length="92" mass="11031">MDDVLTTEQYQNSLEWMKEKAQQLEHPLLDEQSKEKLMKKYDYVSSKVDEYLNHYFAERDPDLKEIYQEQGLIPADGPDPDEEEDMTDWLND</sequence>
<protein>
    <submittedName>
        <fullName evidence="2">Uncharacterized protein</fullName>
    </submittedName>
</protein>
<evidence type="ECO:0000256" key="1">
    <source>
        <dbReference type="SAM" id="MobiDB-lite"/>
    </source>
</evidence>
<keyword evidence="3" id="KW-1185">Reference proteome</keyword>
<organism evidence="2 3">
    <name type="scientific">Salibacterium lacus</name>
    <dbReference type="NCBI Taxonomy" id="1898109"/>
    <lineage>
        <taxon>Bacteria</taxon>
        <taxon>Bacillati</taxon>
        <taxon>Bacillota</taxon>
        <taxon>Bacilli</taxon>
        <taxon>Bacillales</taxon>
        <taxon>Bacillaceae</taxon>
    </lineage>
</organism>
<dbReference type="Proteomes" id="UP001597520">
    <property type="component" value="Unassembled WGS sequence"/>
</dbReference>
<gene>
    <name evidence="2" type="ORF">ACFSUB_08365</name>
</gene>
<feature type="region of interest" description="Disordered" evidence="1">
    <location>
        <begin position="71"/>
        <end position="92"/>
    </location>
</feature>
<evidence type="ECO:0000313" key="2">
    <source>
        <dbReference type="EMBL" id="MFD2705479.1"/>
    </source>
</evidence>
<name>A0ABW5T248_9BACI</name>
<proteinExistence type="predicted"/>
<evidence type="ECO:0000313" key="3">
    <source>
        <dbReference type="Proteomes" id="UP001597520"/>
    </source>
</evidence>
<reference evidence="3" key="1">
    <citation type="journal article" date="2019" name="Int. J. Syst. Evol. Microbiol.">
        <title>The Global Catalogue of Microorganisms (GCM) 10K type strain sequencing project: providing services to taxonomists for standard genome sequencing and annotation.</title>
        <authorList>
            <consortium name="The Broad Institute Genomics Platform"/>
            <consortium name="The Broad Institute Genome Sequencing Center for Infectious Disease"/>
            <person name="Wu L."/>
            <person name="Ma J."/>
        </authorList>
    </citation>
    <scope>NUCLEOTIDE SEQUENCE [LARGE SCALE GENOMIC DNA]</scope>
    <source>
        <strain evidence="3">KCTC 33792</strain>
    </source>
</reference>
<dbReference type="RefSeq" id="WP_380712721.1">
    <property type="nucleotide sequence ID" value="NZ_JBHUML010000002.1"/>
</dbReference>
<accession>A0ABW5T248</accession>
<comment type="caution">
    <text evidence="2">The sequence shown here is derived from an EMBL/GenBank/DDBJ whole genome shotgun (WGS) entry which is preliminary data.</text>
</comment>